<evidence type="ECO:0008006" key="18">
    <source>
        <dbReference type="Google" id="ProtNLM"/>
    </source>
</evidence>
<evidence type="ECO:0000256" key="13">
    <source>
        <dbReference type="SAM" id="SignalP"/>
    </source>
</evidence>
<keyword evidence="6" id="KW-0408">Iron</keyword>
<feature type="chain" id="PRO_5008260101" description="TonB-dependent receptor" evidence="13">
    <location>
        <begin position="26"/>
        <end position="731"/>
    </location>
</feature>
<keyword evidence="8 12" id="KW-0798">TonB box</keyword>
<evidence type="ECO:0000313" key="16">
    <source>
        <dbReference type="EMBL" id="ANO50610.1"/>
    </source>
</evidence>
<feature type="signal peptide" evidence="13">
    <location>
        <begin position="1"/>
        <end position="25"/>
    </location>
</feature>
<comment type="subcellular location">
    <subcellularLocation>
        <location evidence="1 11">Cell outer membrane</location>
        <topology evidence="1 11">Multi-pass membrane protein</topology>
    </subcellularLocation>
</comment>
<organism evidence="16 17">
    <name type="scientific">Woeseia oceani</name>
    <dbReference type="NCBI Taxonomy" id="1548547"/>
    <lineage>
        <taxon>Bacteria</taxon>
        <taxon>Pseudomonadati</taxon>
        <taxon>Pseudomonadota</taxon>
        <taxon>Gammaproteobacteria</taxon>
        <taxon>Woeseiales</taxon>
        <taxon>Woeseiaceae</taxon>
        <taxon>Woeseia</taxon>
    </lineage>
</organism>
<proteinExistence type="inferred from homology"/>
<dbReference type="SUPFAM" id="SSF56935">
    <property type="entry name" value="Porins"/>
    <property type="match status" value="1"/>
</dbReference>
<evidence type="ECO:0000256" key="6">
    <source>
        <dbReference type="ARBA" id="ARBA00023004"/>
    </source>
</evidence>
<evidence type="ECO:0000259" key="15">
    <source>
        <dbReference type="Pfam" id="PF07715"/>
    </source>
</evidence>
<dbReference type="AlphaFoldDB" id="A0A193LDK3"/>
<evidence type="ECO:0000256" key="10">
    <source>
        <dbReference type="ARBA" id="ARBA00023237"/>
    </source>
</evidence>
<keyword evidence="13" id="KW-0732">Signal</keyword>
<dbReference type="GO" id="GO:0006826">
    <property type="term" value="P:iron ion transport"/>
    <property type="evidence" value="ECO:0007669"/>
    <property type="project" value="UniProtKB-KW"/>
</dbReference>
<evidence type="ECO:0000256" key="1">
    <source>
        <dbReference type="ARBA" id="ARBA00004571"/>
    </source>
</evidence>
<gene>
    <name evidence="16" type="ORF">BA177_04755</name>
</gene>
<evidence type="ECO:0000256" key="5">
    <source>
        <dbReference type="ARBA" id="ARBA00022692"/>
    </source>
</evidence>
<keyword evidence="2 11" id="KW-0813">Transport</keyword>
<dbReference type="PROSITE" id="PS52016">
    <property type="entry name" value="TONB_DEPENDENT_REC_3"/>
    <property type="match status" value="1"/>
</dbReference>
<comment type="similarity">
    <text evidence="11 12">Belongs to the TonB-dependent receptor family.</text>
</comment>
<name>A0A193LDK3_9GAMM</name>
<dbReference type="InterPro" id="IPR039426">
    <property type="entry name" value="TonB-dep_rcpt-like"/>
</dbReference>
<keyword evidence="7" id="KW-0406">Ion transport</keyword>
<evidence type="ECO:0000256" key="11">
    <source>
        <dbReference type="PROSITE-ProRule" id="PRU01360"/>
    </source>
</evidence>
<protein>
    <recommendedName>
        <fullName evidence="18">TonB-dependent receptor</fullName>
    </recommendedName>
</protein>
<feature type="domain" description="TonB-dependent receptor-like beta-barrel" evidence="14">
    <location>
        <begin position="220"/>
        <end position="679"/>
    </location>
</feature>
<dbReference type="PANTHER" id="PTHR32552:SF81">
    <property type="entry name" value="TONB-DEPENDENT OUTER MEMBRANE RECEPTOR"/>
    <property type="match status" value="1"/>
</dbReference>
<keyword evidence="17" id="KW-1185">Reference proteome</keyword>
<evidence type="ECO:0000256" key="9">
    <source>
        <dbReference type="ARBA" id="ARBA00023136"/>
    </source>
</evidence>
<evidence type="ECO:0000256" key="7">
    <source>
        <dbReference type="ARBA" id="ARBA00023065"/>
    </source>
</evidence>
<evidence type="ECO:0000256" key="3">
    <source>
        <dbReference type="ARBA" id="ARBA00022452"/>
    </source>
</evidence>
<dbReference type="Pfam" id="PF07715">
    <property type="entry name" value="Plug"/>
    <property type="match status" value="1"/>
</dbReference>
<dbReference type="Proteomes" id="UP000092695">
    <property type="component" value="Chromosome"/>
</dbReference>
<evidence type="ECO:0000313" key="17">
    <source>
        <dbReference type="Proteomes" id="UP000092695"/>
    </source>
</evidence>
<feature type="domain" description="TonB-dependent receptor plug" evidence="15">
    <location>
        <begin position="52"/>
        <end position="161"/>
    </location>
</feature>
<dbReference type="InterPro" id="IPR012910">
    <property type="entry name" value="Plug_dom"/>
</dbReference>
<dbReference type="Gene3D" id="2.40.170.20">
    <property type="entry name" value="TonB-dependent receptor, beta-barrel domain"/>
    <property type="match status" value="1"/>
</dbReference>
<evidence type="ECO:0000256" key="12">
    <source>
        <dbReference type="RuleBase" id="RU003357"/>
    </source>
</evidence>
<dbReference type="RefSeq" id="WP_068613555.1">
    <property type="nucleotide sequence ID" value="NZ_CP016268.1"/>
</dbReference>
<reference evidence="16 17" key="1">
    <citation type="submission" date="2016-06" db="EMBL/GenBank/DDBJ databases">
        <title>Complete genome sequence of a deep-branching marine Gamma Proteobacterium Woeseia oceani type strain XK5.</title>
        <authorList>
            <person name="Mu D."/>
            <person name="Du Z."/>
        </authorList>
    </citation>
    <scope>NUCLEOTIDE SEQUENCE [LARGE SCALE GENOMIC DNA]</scope>
    <source>
        <strain evidence="16 17">XK5</strain>
    </source>
</reference>
<sequence>MQILTRVSKGVLLTACIVAAFPATAFSQNRTADALLEEIIVTGTKRAGGIDVQDAGVAITAYNESQLDAMHLRDVQAIGYSAPSVQLEDIGTTRGTANFSIRGLGINSSIPSIDPTVGVFVDGMYLGTNTGVVLDIFDLEGIEVLRGPQGLLFGRNVTGGAVLLRTTRPSDAFRFKGKMAMETGDNIYASALVTGPLSDRWRGKFSLYRNDDSGWHTNLATGEDHGAAETTMVRGGLEYLPNDSMNFLLRMEHGETEGDGPASQNEGLYGTTGFGFAIDEPGYYDNEWNQFTFESTFDVNAGDGEIVNILGWREYSSMTLSDIDSSPIFLFHAPARTEQDQFSNELRYSGSYDNLYVTTGAYFFKQDLLYLERRLIQGGALDITGGGDQESETFAVFASLDVVLNDVFTLNFGGRYTQEEKTARIASIPLNLCTIDAGCASADLNDSRSWKNFTPKIGIQVKPNDSTQLYGFWTKGFRSGGYNMRHTAVAIPNRSFDEEEQSSFEVGVKKDFADGRVRLNAAAYHNTIEDMQREVNLTDPVVGVVQIIQNTADATITGLDLEASWVLSDSLFLSTSLGYVDGQYDEVNFDISSDGVIDAGDRALQLPRLAPWSYGAQLVYTRDYSWGNLSMQASGYRRDPAKYTDNNRGSLRAADMFDASVNLGFKDNRLKFSLYGKNLKDESTIGGDTQLPGNFPGSPGFPVPGLSGNKATFSPLNKGRVYGLEVIYDYE</sequence>
<dbReference type="PANTHER" id="PTHR32552">
    <property type="entry name" value="FERRICHROME IRON RECEPTOR-RELATED"/>
    <property type="match status" value="1"/>
</dbReference>
<keyword evidence="5 11" id="KW-0812">Transmembrane</keyword>
<keyword evidence="4" id="KW-0410">Iron transport</keyword>
<keyword evidence="3 11" id="KW-1134">Transmembrane beta strand</keyword>
<evidence type="ECO:0000256" key="2">
    <source>
        <dbReference type="ARBA" id="ARBA00022448"/>
    </source>
</evidence>
<keyword evidence="9 11" id="KW-0472">Membrane</keyword>
<dbReference type="InterPro" id="IPR036942">
    <property type="entry name" value="Beta-barrel_TonB_sf"/>
</dbReference>
<dbReference type="OrthoDB" id="5987490at2"/>
<dbReference type="Pfam" id="PF00593">
    <property type="entry name" value="TonB_dep_Rec_b-barrel"/>
    <property type="match status" value="1"/>
</dbReference>
<dbReference type="InterPro" id="IPR000531">
    <property type="entry name" value="Beta-barrel_TonB"/>
</dbReference>
<accession>A0A193LDK3</accession>
<evidence type="ECO:0000256" key="8">
    <source>
        <dbReference type="ARBA" id="ARBA00023077"/>
    </source>
</evidence>
<keyword evidence="10 11" id="KW-0998">Cell outer membrane</keyword>
<dbReference type="GO" id="GO:0009279">
    <property type="term" value="C:cell outer membrane"/>
    <property type="evidence" value="ECO:0007669"/>
    <property type="project" value="UniProtKB-SubCell"/>
</dbReference>
<dbReference type="STRING" id="1548547.BA177_04755"/>
<dbReference type="EMBL" id="CP016268">
    <property type="protein sequence ID" value="ANO50610.1"/>
    <property type="molecule type" value="Genomic_DNA"/>
</dbReference>
<evidence type="ECO:0000256" key="4">
    <source>
        <dbReference type="ARBA" id="ARBA00022496"/>
    </source>
</evidence>
<evidence type="ECO:0000259" key="14">
    <source>
        <dbReference type="Pfam" id="PF00593"/>
    </source>
</evidence>
<dbReference type="KEGG" id="woc:BA177_04755"/>